<comment type="similarity">
    <text evidence="1">Belongs to the Brp/Blh beta-carotene diooxygenase family.</text>
</comment>
<dbReference type="GO" id="GO:0016121">
    <property type="term" value="P:carotene catabolic process"/>
    <property type="evidence" value="ECO:0007669"/>
    <property type="project" value="UniProtKB-UniRule"/>
</dbReference>
<feature type="transmembrane region" description="Helical" evidence="1">
    <location>
        <begin position="74"/>
        <end position="106"/>
    </location>
</feature>
<dbReference type="HAMAP" id="MF_02093">
    <property type="entry name" value="Beta_carotene_diox"/>
    <property type="match status" value="1"/>
</dbReference>
<dbReference type="GO" id="GO:0005886">
    <property type="term" value="C:plasma membrane"/>
    <property type="evidence" value="ECO:0007669"/>
    <property type="project" value="UniProtKB-SubCell"/>
</dbReference>
<evidence type="ECO:0000313" key="3">
    <source>
        <dbReference type="Proteomes" id="UP000600449"/>
    </source>
</evidence>
<organism evidence="2 3">
    <name type="scientific">Salinarimonas ramus</name>
    <dbReference type="NCBI Taxonomy" id="690164"/>
    <lineage>
        <taxon>Bacteria</taxon>
        <taxon>Pseudomonadati</taxon>
        <taxon>Pseudomonadota</taxon>
        <taxon>Alphaproteobacteria</taxon>
        <taxon>Hyphomicrobiales</taxon>
        <taxon>Salinarimonadaceae</taxon>
        <taxon>Salinarimonas</taxon>
    </lineage>
</organism>
<keyword evidence="1" id="KW-1133">Transmembrane helix</keyword>
<feature type="binding site" evidence="1">
    <location>
        <position position="54"/>
    </location>
    <ligand>
        <name>Fe cation</name>
        <dbReference type="ChEBI" id="CHEBI:24875"/>
    </ligand>
</feature>
<keyword evidence="1" id="KW-0812">Transmembrane</keyword>
<evidence type="ECO:0000313" key="2">
    <source>
        <dbReference type="EMBL" id="GGK30620.1"/>
    </source>
</evidence>
<feature type="binding site" evidence="1">
    <location>
        <position position="110"/>
    </location>
    <ligand>
        <name>Fe cation</name>
        <dbReference type="ChEBI" id="CHEBI:24875"/>
    </ligand>
</feature>
<dbReference type="Proteomes" id="UP000600449">
    <property type="component" value="Unassembled WGS sequence"/>
</dbReference>
<feature type="binding site" evidence="1">
    <location>
        <position position="217"/>
    </location>
    <ligand>
        <name>Fe cation</name>
        <dbReference type="ChEBI" id="CHEBI:24875"/>
    </ligand>
</feature>
<comment type="caution">
    <text evidence="2">The sequence shown here is derived from an EMBL/GenBank/DDBJ whole genome shotgun (WGS) entry which is preliminary data.</text>
</comment>
<dbReference type="EC" id="1.13.11.63" evidence="1"/>
<protein>
    <recommendedName>
        <fullName evidence="1">Probable beta-carotene 15,15'-dioxygenase</fullName>
        <ecNumber evidence="1">1.13.11.63</ecNumber>
    </recommendedName>
</protein>
<dbReference type="AlphaFoldDB" id="A0A917Q6U4"/>
<dbReference type="GO" id="GO:0005506">
    <property type="term" value="F:iron ion binding"/>
    <property type="evidence" value="ECO:0007669"/>
    <property type="project" value="UniProtKB-UniRule"/>
</dbReference>
<comment type="function">
    <text evidence="1">Catalyzes the cleavage of beta-carotene at its central double bond (15,15') to yield two molecules of all-trans-retinal.</text>
</comment>
<dbReference type="GO" id="GO:0010436">
    <property type="term" value="F:carotenoid dioxygenase activity"/>
    <property type="evidence" value="ECO:0007669"/>
    <property type="project" value="UniProtKB-UniRule"/>
</dbReference>
<dbReference type="InterPro" id="IPR022270">
    <property type="entry name" value="Blh_diox"/>
</dbReference>
<reference evidence="2 3" key="1">
    <citation type="journal article" date="2014" name="Int. J. Syst. Evol. Microbiol.">
        <title>Complete genome sequence of Corynebacterium casei LMG S-19264T (=DSM 44701T), isolated from a smear-ripened cheese.</title>
        <authorList>
            <consortium name="US DOE Joint Genome Institute (JGI-PGF)"/>
            <person name="Walter F."/>
            <person name="Albersmeier A."/>
            <person name="Kalinowski J."/>
            <person name="Ruckert C."/>
        </authorList>
    </citation>
    <scope>NUCLEOTIDE SEQUENCE [LARGE SCALE GENOMIC DNA]</scope>
    <source>
        <strain evidence="2 3">CGMCC 1.9161</strain>
    </source>
</reference>
<dbReference type="RefSeq" id="WP_188911538.1">
    <property type="nucleotide sequence ID" value="NZ_BMMF01000004.1"/>
</dbReference>
<gene>
    <name evidence="2" type="ORF">GCM10011322_16450</name>
</gene>
<sequence length="308" mass="31505">MTTDDALRIQGVAYGAVALVVAFGAAALPALAAMPTTTEILVVAALVLVLGVPHGAFDVLWAKRTLGLSGVKRWLVFGLAYWAAAALVVAVWAFAPILFLAVFLIASAAHFSGDPEGHAALGTRAAAGMAPLVAPTLLHEEAVARLFGLLVGPEAGALVAGGLATLAWPVVLLVVGAVVWETHRDRGRTAFEVGATATLALLAPPLVAFAVYFCLMHSARHVLRTARAAGTTSPATLVAIAAAPMVGTLALGGAAWALLAEAALDARTMQVLFVGLAALTAPHMALVEPVRARGWGFPSRVRATLEEG</sequence>
<name>A0A917Q6U4_9HYPH</name>
<feature type="transmembrane region" description="Helical" evidence="1">
    <location>
        <begin position="191"/>
        <end position="215"/>
    </location>
</feature>
<comment type="subcellular location">
    <subcellularLocation>
        <location evidence="1">Cell membrane</location>
        <topology evidence="1">Multi-pass membrane protein</topology>
    </subcellularLocation>
</comment>
<keyword evidence="1" id="KW-0479">Metal-binding</keyword>
<keyword evidence="1" id="KW-0408">Iron</keyword>
<proteinExistence type="inferred from homology"/>
<keyword evidence="1" id="KW-0223">Dioxygenase</keyword>
<keyword evidence="3" id="KW-1185">Reference proteome</keyword>
<keyword evidence="1" id="KW-0472">Membrane</keyword>
<dbReference type="EMBL" id="BMMF01000004">
    <property type="protein sequence ID" value="GGK30620.1"/>
    <property type="molecule type" value="Genomic_DNA"/>
</dbReference>
<feature type="transmembrane region" description="Helical" evidence="1">
    <location>
        <begin position="12"/>
        <end position="34"/>
    </location>
</feature>
<keyword evidence="1" id="KW-0560">Oxidoreductase</keyword>
<comment type="cofactor">
    <cofactor evidence="1">
        <name>Fe(2+)</name>
        <dbReference type="ChEBI" id="CHEBI:29033"/>
    </cofactor>
</comment>
<feature type="transmembrane region" description="Helical" evidence="1">
    <location>
        <begin position="235"/>
        <end position="259"/>
    </location>
</feature>
<feature type="transmembrane region" description="Helical" evidence="1">
    <location>
        <begin position="155"/>
        <end position="179"/>
    </location>
</feature>
<evidence type="ECO:0000256" key="1">
    <source>
        <dbReference type="HAMAP-Rule" id="MF_02093"/>
    </source>
</evidence>
<dbReference type="GO" id="GO:0003834">
    <property type="term" value="F:beta-carotene 15,15'-dioxygenase activity"/>
    <property type="evidence" value="ECO:0007669"/>
    <property type="project" value="UniProtKB-EC"/>
</dbReference>
<comment type="caution">
    <text evidence="1">Lacks conserved residue(s) required for the propagation of feature annotation.</text>
</comment>
<keyword evidence="1" id="KW-1003">Cell membrane</keyword>
<dbReference type="Pfam" id="PF15461">
    <property type="entry name" value="BCD"/>
    <property type="match status" value="1"/>
</dbReference>
<dbReference type="NCBIfam" id="TIGR03753">
    <property type="entry name" value="blh_monoox"/>
    <property type="match status" value="1"/>
</dbReference>
<feature type="binding site" evidence="1">
    <location>
        <position position="221"/>
    </location>
    <ligand>
        <name>Fe cation</name>
        <dbReference type="ChEBI" id="CHEBI:24875"/>
    </ligand>
</feature>
<feature type="transmembrane region" description="Helical" evidence="1">
    <location>
        <begin position="40"/>
        <end position="62"/>
    </location>
</feature>
<accession>A0A917Q6U4</accession>
<comment type="catalytic activity">
    <reaction evidence="1">
        <text>all-trans-beta-carotene + O2 = 2 all-trans-retinal</text>
        <dbReference type="Rhea" id="RHEA:32887"/>
        <dbReference type="ChEBI" id="CHEBI:15379"/>
        <dbReference type="ChEBI" id="CHEBI:17579"/>
        <dbReference type="ChEBI" id="CHEBI:17898"/>
        <dbReference type="EC" id="1.13.11.63"/>
    </reaction>
</comment>